<dbReference type="RefSeq" id="WP_132242445.1">
    <property type="nucleotide sequence ID" value="NZ_SLZU01000002.1"/>
</dbReference>
<proteinExistence type="predicted"/>
<protein>
    <submittedName>
        <fullName evidence="2">Uncharacterized protein</fullName>
    </submittedName>
</protein>
<comment type="caution">
    <text evidence="2">The sequence shown here is derived from an EMBL/GenBank/DDBJ whole genome shotgun (WGS) entry which is preliminary data.</text>
</comment>
<sequence length="143" mass="15696">MSPKLKALSELMDMQLKQKMSELQRIERDQQQIRNELSELASLGHTRFDGASDVQARVAAGADSAWHVWATQRQTQLNGQLALLAAERLTYLDEVRHAFARDQAAQGLVSSAALQRAQATTAREAESLIALVITNAAKGRDAV</sequence>
<evidence type="ECO:0000313" key="3">
    <source>
        <dbReference type="Proteomes" id="UP000295696"/>
    </source>
</evidence>
<evidence type="ECO:0000313" key="2">
    <source>
        <dbReference type="EMBL" id="TCS66402.1"/>
    </source>
</evidence>
<gene>
    <name evidence="2" type="ORF">EDD52_102219</name>
</gene>
<keyword evidence="1" id="KW-0175">Coiled coil</keyword>
<keyword evidence="3" id="KW-1185">Reference proteome</keyword>
<reference evidence="2 3" key="1">
    <citation type="submission" date="2019-03" db="EMBL/GenBank/DDBJ databases">
        <title>Genomic Encyclopedia of Type Strains, Phase IV (KMG-IV): sequencing the most valuable type-strain genomes for metagenomic binning, comparative biology and taxonomic classification.</title>
        <authorList>
            <person name="Goeker M."/>
        </authorList>
    </citation>
    <scope>NUCLEOTIDE SEQUENCE [LARGE SCALE GENOMIC DNA]</scope>
    <source>
        <strain evidence="2 3">DSM 104836</strain>
    </source>
</reference>
<feature type="coiled-coil region" evidence="1">
    <location>
        <begin position="16"/>
        <end position="43"/>
    </location>
</feature>
<dbReference type="Proteomes" id="UP000295696">
    <property type="component" value="Unassembled WGS sequence"/>
</dbReference>
<evidence type="ECO:0000256" key="1">
    <source>
        <dbReference type="SAM" id="Coils"/>
    </source>
</evidence>
<dbReference type="AlphaFoldDB" id="A0A4R3JJR5"/>
<organism evidence="2 3">
    <name type="scientific">Primorskyibacter sedentarius</name>
    <dbReference type="NCBI Taxonomy" id="745311"/>
    <lineage>
        <taxon>Bacteria</taxon>
        <taxon>Pseudomonadati</taxon>
        <taxon>Pseudomonadota</taxon>
        <taxon>Alphaproteobacteria</taxon>
        <taxon>Rhodobacterales</taxon>
        <taxon>Roseobacteraceae</taxon>
        <taxon>Primorskyibacter</taxon>
    </lineage>
</organism>
<dbReference type="EMBL" id="SLZU01000002">
    <property type="protein sequence ID" value="TCS66402.1"/>
    <property type="molecule type" value="Genomic_DNA"/>
</dbReference>
<name>A0A4R3JJR5_9RHOB</name>
<dbReference type="OrthoDB" id="7861976at2"/>
<accession>A0A4R3JJR5</accession>